<dbReference type="InterPro" id="IPR005025">
    <property type="entry name" value="FMN_Rdtase-like_dom"/>
</dbReference>
<organism evidence="5 6">
    <name type="scientific">Syntrophotalea acetylenica</name>
    <name type="common">Pelobacter acetylenicus</name>
    <dbReference type="NCBI Taxonomy" id="29542"/>
    <lineage>
        <taxon>Bacteria</taxon>
        <taxon>Pseudomonadati</taxon>
        <taxon>Thermodesulfobacteriota</taxon>
        <taxon>Desulfuromonadia</taxon>
        <taxon>Desulfuromonadales</taxon>
        <taxon>Syntrophotaleaceae</taxon>
        <taxon>Syntrophotalea</taxon>
    </lineage>
</organism>
<dbReference type="Proteomes" id="UP000182264">
    <property type="component" value="Chromosome"/>
</dbReference>
<dbReference type="PANTHER" id="PTHR43278">
    <property type="entry name" value="NAD(P)H-DEPENDENT FMN-CONTAINING OXIDOREDUCTASE YWQN-RELATED"/>
    <property type="match status" value="1"/>
</dbReference>
<keyword evidence="2" id="KW-0288">FMN</keyword>
<dbReference type="AlphaFoldDB" id="A0A1L3GGV8"/>
<feature type="domain" description="NADPH-dependent FMN reductase-like" evidence="4">
    <location>
        <begin position="6"/>
        <end position="111"/>
    </location>
</feature>
<evidence type="ECO:0000256" key="1">
    <source>
        <dbReference type="ARBA" id="ARBA00022630"/>
    </source>
</evidence>
<keyword evidence="6" id="KW-1185">Reference proteome</keyword>
<evidence type="ECO:0000259" key="4">
    <source>
        <dbReference type="Pfam" id="PF03358"/>
    </source>
</evidence>
<gene>
    <name evidence="5" type="ORF">A7E75_08930</name>
</gene>
<dbReference type="Gene3D" id="3.40.50.360">
    <property type="match status" value="1"/>
</dbReference>
<accession>A0A1L3GGV8</accession>
<sequence length="215" mass="23542">MQRSSTIIGVVGSYRKGGIIDSAVDEVLSAAAECGARVNKIYLLDKHIAFCTNCRECTQQPGDRRGACVIKDDMAALLDTLEGADAIVLGSPINFFCVTALTKRFVERLVCYAWWPWGARVPRRRTTRRPRRAVLLLSCAMPAFMARVFCGAPRVLKSAATVLGARCAGLLIIGGVAQQEHQPLPDRARRQARRLGCKLVRQQVDANMGNKGGER</sequence>
<evidence type="ECO:0000313" key="5">
    <source>
        <dbReference type="EMBL" id="APG25129.1"/>
    </source>
</evidence>
<dbReference type="EMBL" id="CP015518">
    <property type="protein sequence ID" value="APG25129.1"/>
    <property type="molecule type" value="Genomic_DNA"/>
</dbReference>
<evidence type="ECO:0000256" key="3">
    <source>
        <dbReference type="SAM" id="Phobius"/>
    </source>
</evidence>
<dbReference type="STRING" id="29542.A6070_02905"/>
<dbReference type="InterPro" id="IPR029039">
    <property type="entry name" value="Flavoprotein-like_sf"/>
</dbReference>
<dbReference type="OrthoDB" id="6398207at2"/>
<proteinExistence type="predicted"/>
<dbReference type="PANTHER" id="PTHR43278:SF2">
    <property type="entry name" value="IRON-SULFUR FLAVOPROTEIN"/>
    <property type="match status" value="1"/>
</dbReference>
<dbReference type="InterPro" id="IPR051796">
    <property type="entry name" value="ISF_SsuE-like"/>
</dbReference>
<dbReference type="Pfam" id="PF03358">
    <property type="entry name" value="FMN_red"/>
    <property type="match status" value="1"/>
</dbReference>
<keyword evidence="1" id="KW-0285">Flavoprotein</keyword>
<evidence type="ECO:0000313" key="6">
    <source>
        <dbReference type="Proteomes" id="UP000182264"/>
    </source>
</evidence>
<dbReference type="SUPFAM" id="SSF52218">
    <property type="entry name" value="Flavoproteins"/>
    <property type="match status" value="1"/>
</dbReference>
<protein>
    <submittedName>
        <fullName evidence="5">NAD(P)H dehydrogenase</fullName>
    </submittedName>
</protein>
<keyword evidence="3" id="KW-0812">Transmembrane</keyword>
<dbReference type="RefSeq" id="WP_072286978.1">
    <property type="nucleotide sequence ID" value="NZ_CP015455.1"/>
</dbReference>
<dbReference type="KEGG" id="pace:A6070_02905"/>
<keyword evidence="3" id="KW-1133">Transmembrane helix</keyword>
<dbReference type="GO" id="GO:0016491">
    <property type="term" value="F:oxidoreductase activity"/>
    <property type="evidence" value="ECO:0007669"/>
    <property type="project" value="InterPro"/>
</dbReference>
<evidence type="ECO:0000256" key="2">
    <source>
        <dbReference type="ARBA" id="ARBA00022643"/>
    </source>
</evidence>
<feature type="transmembrane region" description="Helical" evidence="3">
    <location>
        <begin position="133"/>
        <end position="149"/>
    </location>
</feature>
<name>A0A1L3GGV8_SYNAC</name>
<keyword evidence="3" id="KW-0472">Membrane</keyword>
<reference evidence="5 6" key="1">
    <citation type="journal article" date="2017" name="Genome Announc.">
        <title>Complete Genome Sequences of Two Acetylene-Fermenting Pelobacter acetylenicus Strains.</title>
        <authorList>
            <person name="Sutton J.M."/>
            <person name="Baesman S.M."/>
            <person name="Fierst J.L."/>
            <person name="Poret-Peterson A.T."/>
            <person name="Oremland R.S."/>
            <person name="Dunlap D.S."/>
            <person name="Akob D.M."/>
        </authorList>
    </citation>
    <scope>NUCLEOTIDE SEQUENCE [LARGE SCALE GENOMIC DNA]</scope>
    <source>
        <strain evidence="5 6">DSM 3247</strain>
    </source>
</reference>